<dbReference type="InterPro" id="IPR036640">
    <property type="entry name" value="ABC1_TM_sf"/>
</dbReference>
<evidence type="ECO:0000259" key="8">
    <source>
        <dbReference type="PROSITE" id="PS50929"/>
    </source>
</evidence>
<dbReference type="GO" id="GO:0005886">
    <property type="term" value="C:plasma membrane"/>
    <property type="evidence" value="ECO:0007669"/>
    <property type="project" value="UniProtKB-SubCell"/>
</dbReference>
<dbReference type="OrthoDB" id="4966664at2"/>
<feature type="domain" description="ABC transmembrane type-1" evidence="8">
    <location>
        <begin position="28"/>
        <end position="307"/>
    </location>
</feature>
<dbReference type="InterPro" id="IPR011527">
    <property type="entry name" value="ABC1_TM_dom"/>
</dbReference>
<dbReference type="SUPFAM" id="SSF52540">
    <property type="entry name" value="P-loop containing nucleoside triphosphate hydrolases"/>
    <property type="match status" value="1"/>
</dbReference>
<dbReference type="CDD" id="cd07346">
    <property type="entry name" value="ABC_6TM_exporters"/>
    <property type="match status" value="1"/>
</dbReference>
<keyword evidence="10" id="KW-1185">Reference proteome</keyword>
<feature type="transmembrane region" description="Helical" evidence="6">
    <location>
        <begin position="62"/>
        <end position="82"/>
    </location>
</feature>
<accession>A0A1I1ZP27</accession>
<dbReference type="Pfam" id="PF00664">
    <property type="entry name" value="ABC_membrane"/>
    <property type="match status" value="1"/>
</dbReference>
<feature type="domain" description="ABC transporter" evidence="7">
    <location>
        <begin position="290"/>
        <end position="550"/>
    </location>
</feature>
<evidence type="ECO:0000256" key="5">
    <source>
        <dbReference type="SAM" id="MobiDB-lite"/>
    </source>
</evidence>
<sequence>MAVVVDTRGPVRYLWWLARQVKGWVARGAIFGSLWFVSLAVTPYLISQAIDRGLAPRRAGVLFAWAAVILLVGAASAGLGIMRHRNMTKLRLAAALRTADLVMTHATRLGAALPRRVTAGEVVTIGISDVWTVGRAMNAGGVGVASIVAFCVVAVLLEQISGLLAVVVLVGVPVLALIIAPLLRRTQRAAGRYRHHQGELNGRLVDVIGGLRILNGLGGKEAHLERYRRESARLRDQGYRVGGPSSWIGALGDGLPVVFLAVVIWLAARLAVAGDLTAGQLVAVYGYTAMLVIPVNVMIFVGFDVTRGIVAARRITDFLRLPEDDPAGEPGPPGPAPLRDPGSGVCAEPGRFTALAGDRPADAAEILDRLGRYLPSDATWGGRPLTGIAQPDIRSRILVATHDADLFAGPLRAVVAGAAEPDDDRVRQALDTAVAHDVGDDLDRPIDWGGRNLSGGQRQRIRLARAVYADPEMLLAAEPTSAVDAHTEAAIADRLSAARTGRGTVLATTSPVLLDRADTVHYLVGGRVAATGTHRELLAAVPGYRALVARAFGADR</sequence>
<evidence type="ECO:0000256" key="3">
    <source>
        <dbReference type="ARBA" id="ARBA00022989"/>
    </source>
</evidence>
<dbReference type="PANTHER" id="PTHR43394:SF1">
    <property type="entry name" value="ATP-BINDING CASSETTE SUB-FAMILY B MEMBER 10, MITOCHONDRIAL"/>
    <property type="match status" value="1"/>
</dbReference>
<feature type="transmembrane region" description="Helical" evidence="6">
    <location>
        <begin position="284"/>
        <end position="305"/>
    </location>
</feature>
<dbReference type="InterPro" id="IPR027417">
    <property type="entry name" value="P-loop_NTPase"/>
</dbReference>
<dbReference type="Proteomes" id="UP000199645">
    <property type="component" value="Unassembled WGS sequence"/>
</dbReference>
<dbReference type="PANTHER" id="PTHR43394">
    <property type="entry name" value="ATP-DEPENDENT PERMEASE MDL1, MITOCHONDRIAL"/>
    <property type="match status" value="1"/>
</dbReference>
<dbReference type="GO" id="GO:0016887">
    <property type="term" value="F:ATP hydrolysis activity"/>
    <property type="evidence" value="ECO:0007669"/>
    <property type="project" value="InterPro"/>
</dbReference>
<feature type="transmembrane region" description="Helical" evidence="6">
    <location>
        <begin position="163"/>
        <end position="183"/>
    </location>
</feature>
<dbReference type="Gene3D" id="1.20.1560.10">
    <property type="entry name" value="ABC transporter type 1, transmembrane domain"/>
    <property type="match status" value="1"/>
</dbReference>
<evidence type="ECO:0000313" key="10">
    <source>
        <dbReference type="Proteomes" id="UP000199645"/>
    </source>
</evidence>
<dbReference type="InterPro" id="IPR003439">
    <property type="entry name" value="ABC_transporter-like_ATP-bd"/>
</dbReference>
<dbReference type="GO" id="GO:0005524">
    <property type="term" value="F:ATP binding"/>
    <property type="evidence" value="ECO:0007669"/>
    <property type="project" value="InterPro"/>
</dbReference>
<evidence type="ECO:0000256" key="1">
    <source>
        <dbReference type="ARBA" id="ARBA00004651"/>
    </source>
</evidence>
<dbReference type="InterPro" id="IPR017871">
    <property type="entry name" value="ABC_transporter-like_CS"/>
</dbReference>
<evidence type="ECO:0000256" key="6">
    <source>
        <dbReference type="SAM" id="Phobius"/>
    </source>
</evidence>
<feature type="transmembrane region" description="Helical" evidence="6">
    <location>
        <begin position="29"/>
        <end position="50"/>
    </location>
</feature>
<dbReference type="AlphaFoldDB" id="A0A1I1ZP27"/>
<keyword evidence="3 6" id="KW-1133">Transmembrane helix</keyword>
<organism evidence="9 10">
    <name type="scientific">Actinoplanes philippinensis</name>
    <dbReference type="NCBI Taxonomy" id="35752"/>
    <lineage>
        <taxon>Bacteria</taxon>
        <taxon>Bacillati</taxon>
        <taxon>Actinomycetota</taxon>
        <taxon>Actinomycetes</taxon>
        <taxon>Micromonosporales</taxon>
        <taxon>Micromonosporaceae</taxon>
        <taxon>Actinoplanes</taxon>
    </lineage>
</organism>
<gene>
    <name evidence="9" type="ORF">SAMN05421541_101198</name>
</gene>
<protein>
    <submittedName>
        <fullName evidence="9">ABC-type multidrug transport system, ATPase and permease component</fullName>
    </submittedName>
</protein>
<dbReference type="GO" id="GO:0015421">
    <property type="term" value="F:ABC-type oligopeptide transporter activity"/>
    <property type="evidence" value="ECO:0007669"/>
    <property type="project" value="TreeGrafter"/>
</dbReference>
<feature type="region of interest" description="Disordered" evidence="5">
    <location>
        <begin position="321"/>
        <end position="343"/>
    </location>
</feature>
<evidence type="ECO:0000256" key="2">
    <source>
        <dbReference type="ARBA" id="ARBA00022692"/>
    </source>
</evidence>
<dbReference type="STRING" id="35752.SAMN05421541_101198"/>
<feature type="compositionally biased region" description="Pro residues" evidence="5">
    <location>
        <begin position="329"/>
        <end position="338"/>
    </location>
</feature>
<feature type="transmembrane region" description="Helical" evidence="6">
    <location>
        <begin position="136"/>
        <end position="157"/>
    </location>
</feature>
<dbReference type="EMBL" id="FONV01000001">
    <property type="protein sequence ID" value="SFE33088.1"/>
    <property type="molecule type" value="Genomic_DNA"/>
</dbReference>
<feature type="transmembrane region" description="Helical" evidence="6">
    <location>
        <begin position="247"/>
        <end position="272"/>
    </location>
</feature>
<comment type="subcellular location">
    <subcellularLocation>
        <location evidence="1">Cell membrane</location>
        <topology evidence="1">Multi-pass membrane protein</topology>
    </subcellularLocation>
</comment>
<proteinExistence type="predicted"/>
<dbReference type="Gene3D" id="3.40.50.300">
    <property type="entry name" value="P-loop containing nucleotide triphosphate hydrolases"/>
    <property type="match status" value="1"/>
</dbReference>
<dbReference type="PROSITE" id="PS50929">
    <property type="entry name" value="ABC_TM1F"/>
    <property type="match status" value="1"/>
</dbReference>
<dbReference type="Pfam" id="PF00005">
    <property type="entry name" value="ABC_tran"/>
    <property type="match status" value="1"/>
</dbReference>
<evidence type="ECO:0000313" key="9">
    <source>
        <dbReference type="EMBL" id="SFE33088.1"/>
    </source>
</evidence>
<evidence type="ECO:0000259" key="7">
    <source>
        <dbReference type="PROSITE" id="PS50893"/>
    </source>
</evidence>
<name>A0A1I1ZP27_9ACTN</name>
<dbReference type="PROSITE" id="PS00211">
    <property type="entry name" value="ABC_TRANSPORTER_1"/>
    <property type="match status" value="1"/>
</dbReference>
<dbReference type="InterPro" id="IPR039421">
    <property type="entry name" value="Type_1_exporter"/>
</dbReference>
<keyword evidence="2 6" id="KW-0812">Transmembrane</keyword>
<evidence type="ECO:0000256" key="4">
    <source>
        <dbReference type="ARBA" id="ARBA00023136"/>
    </source>
</evidence>
<reference evidence="9 10" key="1">
    <citation type="submission" date="2016-10" db="EMBL/GenBank/DDBJ databases">
        <authorList>
            <person name="de Groot N.N."/>
        </authorList>
    </citation>
    <scope>NUCLEOTIDE SEQUENCE [LARGE SCALE GENOMIC DNA]</scope>
    <source>
        <strain evidence="9 10">DSM 43019</strain>
    </source>
</reference>
<keyword evidence="4 6" id="KW-0472">Membrane</keyword>
<dbReference type="SUPFAM" id="SSF90123">
    <property type="entry name" value="ABC transporter transmembrane region"/>
    <property type="match status" value="1"/>
</dbReference>
<dbReference type="PROSITE" id="PS50893">
    <property type="entry name" value="ABC_TRANSPORTER_2"/>
    <property type="match status" value="1"/>
</dbReference>